<dbReference type="OrthoDB" id="432234at2759"/>
<keyword evidence="3" id="KW-1185">Reference proteome</keyword>
<dbReference type="OMA" id="INANVPC"/>
<dbReference type="InterPro" id="IPR025476">
    <property type="entry name" value="Helitron_helicase-like"/>
</dbReference>
<protein>
    <recommendedName>
        <fullName evidence="1">Helitron helicase-like domain-containing protein</fullName>
    </recommendedName>
</protein>
<accession>A0A2H3CAG4</accession>
<evidence type="ECO:0000313" key="2">
    <source>
        <dbReference type="EMBL" id="PBK80061.1"/>
    </source>
</evidence>
<dbReference type="EMBL" id="KZ293753">
    <property type="protein sequence ID" value="PBK80061.1"/>
    <property type="molecule type" value="Genomic_DNA"/>
</dbReference>
<feature type="non-terminal residue" evidence="2">
    <location>
        <position position="165"/>
    </location>
</feature>
<dbReference type="InParanoid" id="A0A2H3CAG4"/>
<name>A0A2H3CAG4_ARMGA</name>
<dbReference type="Pfam" id="PF14214">
    <property type="entry name" value="Helitron_like_N"/>
    <property type="match status" value="1"/>
</dbReference>
<dbReference type="STRING" id="47427.A0A2H3CAG4"/>
<gene>
    <name evidence="2" type="ORF">ARMGADRAFT_865396</name>
</gene>
<organism evidence="2 3">
    <name type="scientific">Armillaria gallica</name>
    <name type="common">Bulbous honey fungus</name>
    <name type="synonym">Armillaria bulbosa</name>
    <dbReference type="NCBI Taxonomy" id="47427"/>
    <lineage>
        <taxon>Eukaryota</taxon>
        <taxon>Fungi</taxon>
        <taxon>Dikarya</taxon>
        <taxon>Basidiomycota</taxon>
        <taxon>Agaricomycotina</taxon>
        <taxon>Agaricomycetes</taxon>
        <taxon>Agaricomycetidae</taxon>
        <taxon>Agaricales</taxon>
        <taxon>Marasmiineae</taxon>
        <taxon>Physalacriaceae</taxon>
        <taxon>Armillaria</taxon>
    </lineage>
</organism>
<feature type="domain" description="Helitron helicase-like" evidence="1">
    <location>
        <begin position="2"/>
        <end position="147"/>
    </location>
</feature>
<proteinExistence type="predicted"/>
<dbReference type="AlphaFoldDB" id="A0A2H3CAG4"/>
<sequence length="165" mass="18357">EKRVLTLMNEVRAVTSHVAALSSSKVGMRNKIRGLMFDQGMPSFYITINPADVFNPVVRFLAGDDIDVHNLLPSQMSGFLQQGLLVSKNPFVTMKFFEIYMKNFIKTVLGYDPDSSDLEGGALGVVRAYYGCVEAQGRGTLHCHMLIWVEGGLNPNKIKARVMKE</sequence>
<feature type="non-terminal residue" evidence="2">
    <location>
        <position position="1"/>
    </location>
</feature>
<evidence type="ECO:0000313" key="3">
    <source>
        <dbReference type="Proteomes" id="UP000217790"/>
    </source>
</evidence>
<evidence type="ECO:0000259" key="1">
    <source>
        <dbReference type="Pfam" id="PF14214"/>
    </source>
</evidence>
<dbReference type="Proteomes" id="UP000217790">
    <property type="component" value="Unassembled WGS sequence"/>
</dbReference>
<reference evidence="3" key="1">
    <citation type="journal article" date="2017" name="Nat. Ecol. Evol.">
        <title>Genome expansion and lineage-specific genetic innovations in the forest pathogenic fungi Armillaria.</title>
        <authorList>
            <person name="Sipos G."/>
            <person name="Prasanna A.N."/>
            <person name="Walter M.C."/>
            <person name="O'Connor E."/>
            <person name="Balint B."/>
            <person name="Krizsan K."/>
            <person name="Kiss B."/>
            <person name="Hess J."/>
            <person name="Varga T."/>
            <person name="Slot J."/>
            <person name="Riley R."/>
            <person name="Boka B."/>
            <person name="Rigling D."/>
            <person name="Barry K."/>
            <person name="Lee J."/>
            <person name="Mihaltcheva S."/>
            <person name="LaButti K."/>
            <person name="Lipzen A."/>
            <person name="Waldron R."/>
            <person name="Moloney N.M."/>
            <person name="Sperisen C."/>
            <person name="Kredics L."/>
            <person name="Vagvoelgyi C."/>
            <person name="Patrignani A."/>
            <person name="Fitzpatrick D."/>
            <person name="Nagy I."/>
            <person name="Doyle S."/>
            <person name="Anderson J.B."/>
            <person name="Grigoriev I.V."/>
            <person name="Gueldener U."/>
            <person name="Muensterkoetter M."/>
            <person name="Nagy L.G."/>
        </authorList>
    </citation>
    <scope>NUCLEOTIDE SEQUENCE [LARGE SCALE GENOMIC DNA]</scope>
    <source>
        <strain evidence="3">Ar21-2</strain>
    </source>
</reference>